<evidence type="ECO:0000259" key="4">
    <source>
        <dbReference type="Pfam" id="PF08241"/>
    </source>
</evidence>
<feature type="domain" description="Methyltransferase type 11" evidence="4">
    <location>
        <begin position="54"/>
        <end position="150"/>
    </location>
</feature>
<gene>
    <name evidence="5" type="ORF">DWX20_03690</name>
</gene>
<comment type="similarity">
    <text evidence="1">Belongs to the methyltransferase superfamily.</text>
</comment>
<evidence type="ECO:0000256" key="2">
    <source>
        <dbReference type="ARBA" id="ARBA00022603"/>
    </source>
</evidence>
<dbReference type="Pfam" id="PF08241">
    <property type="entry name" value="Methyltransf_11"/>
    <property type="match status" value="1"/>
</dbReference>
<dbReference type="InterPro" id="IPR051052">
    <property type="entry name" value="Diverse_substrate_MTase"/>
</dbReference>
<dbReference type="CDD" id="cd02440">
    <property type="entry name" value="AdoMet_MTases"/>
    <property type="match status" value="1"/>
</dbReference>
<accession>A0A412PEP3</accession>
<dbReference type="InterPro" id="IPR013216">
    <property type="entry name" value="Methyltransf_11"/>
</dbReference>
<comment type="caution">
    <text evidence="5">The sequence shown here is derived from an EMBL/GenBank/DDBJ whole genome shotgun (WGS) entry which is preliminary data.</text>
</comment>
<dbReference type="GO" id="GO:0032259">
    <property type="term" value="P:methylation"/>
    <property type="evidence" value="ECO:0007669"/>
    <property type="project" value="UniProtKB-KW"/>
</dbReference>
<dbReference type="GO" id="GO:0008757">
    <property type="term" value="F:S-adenosylmethionine-dependent methyltransferase activity"/>
    <property type="evidence" value="ECO:0007669"/>
    <property type="project" value="InterPro"/>
</dbReference>
<dbReference type="AlphaFoldDB" id="A0A412PEP3"/>
<evidence type="ECO:0000256" key="3">
    <source>
        <dbReference type="ARBA" id="ARBA00022679"/>
    </source>
</evidence>
<evidence type="ECO:0000313" key="6">
    <source>
        <dbReference type="Proteomes" id="UP000284731"/>
    </source>
</evidence>
<evidence type="ECO:0000313" key="5">
    <source>
        <dbReference type="EMBL" id="RGT55920.1"/>
    </source>
</evidence>
<organism evidence="5 6">
    <name type="scientific">Solobacterium moorei</name>
    <dbReference type="NCBI Taxonomy" id="102148"/>
    <lineage>
        <taxon>Bacteria</taxon>
        <taxon>Bacillati</taxon>
        <taxon>Bacillota</taxon>
        <taxon>Erysipelotrichia</taxon>
        <taxon>Erysipelotrichales</taxon>
        <taxon>Erysipelotrichaceae</taxon>
        <taxon>Solobacterium</taxon>
    </lineage>
</organism>
<dbReference type="SUPFAM" id="SSF53335">
    <property type="entry name" value="S-adenosyl-L-methionine-dependent methyltransferases"/>
    <property type="match status" value="1"/>
</dbReference>
<dbReference type="InterPro" id="IPR029063">
    <property type="entry name" value="SAM-dependent_MTases_sf"/>
</dbReference>
<dbReference type="RefSeq" id="WP_006525664.1">
    <property type="nucleotide sequence ID" value="NZ_CABJCF010000002.1"/>
</dbReference>
<sequence length="257" mass="30352">MNKLVIKDTVDTQYKSPDKLNVRIRLHQLYSTNKEGFNNWIVNHYDIKKKSSILELGCGTGITWQEHTHLLQKCKEVYFTDLFEGMIKEAKTNIGEHSNIHYAVVNAEELPYEDERFDIVIANMMLYHIPNLDKALSEIRRVLKKNGIFYSATYGENGVESFINQMLNIQTERQHTFTLQNGKGILEDWFSDVEKLEYDDKLLISNYSDLVEYIQSFKEMNDWQNYSKEELYRLISDYEKQGVIEIPKEYGMFVSRK</sequence>
<proteinExistence type="inferred from homology"/>
<protein>
    <submittedName>
        <fullName evidence="5">Class I SAM-dependent methyltransferase</fullName>
    </submittedName>
</protein>
<dbReference type="EMBL" id="QRWX01000002">
    <property type="protein sequence ID" value="RGT55920.1"/>
    <property type="molecule type" value="Genomic_DNA"/>
</dbReference>
<dbReference type="PANTHER" id="PTHR44942:SF4">
    <property type="entry name" value="METHYLTRANSFERASE TYPE 11 DOMAIN-CONTAINING PROTEIN"/>
    <property type="match status" value="1"/>
</dbReference>
<reference evidence="5 6" key="1">
    <citation type="submission" date="2018-08" db="EMBL/GenBank/DDBJ databases">
        <title>A genome reference for cultivated species of the human gut microbiota.</title>
        <authorList>
            <person name="Zou Y."/>
            <person name="Xue W."/>
            <person name="Luo G."/>
        </authorList>
    </citation>
    <scope>NUCLEOTIDE SEQUENCE [LARGE SCALE GENOMIC DNA]</scope>
    <source>
        <strain evidence="5 6">AF18-46</strain>
    </source>
</reference>
<dbReference type="Proteomes" id="UP000284731">
    <property type="component" value="Unassembled WGS sequence"/>
</dbReference>
<keyword evidence="3 5" id="KW-0808">Transferase</keyword>
<evidence type="ECO:0000256" key="1">
    <source>
        <dbReference type="ARBA" id="ARBA00008361"/>
    </source>
</evidence>
<name>A0A412PEP3_9FIRM</name>
<keyword evidence="2 5" id="KW-0489">Methyltransferase</keyword>
<dbReference type="Gene3D" id="3.40.50.150">
    <property type="entry name" value="Vaccinia Virus protein VP39"/>
    <property type="match status" value="1"/>
</dbReference>
<dbReference type="PANTHER" id="PTHR44942">
    <property type="entry name" value="METHYLTRANSF_11 DOMAIN-CONTAINING PROTEIN"/>
    <property type="match status" value="1"/>
</dbReference>